<dbReference type="Proteomes" id="UP000887565">
    <property type="component" value="Unplaced"/>
</dbReference>
<keyword evidence="1" id="KW-1185">Reference proteome</keyword>
<protein>
    <submittedName>
        <fullName evidence="2">Uncharacterized protein</fullName>
    </submittedName>
</protein>
<name>A0A915K3R6_ROMCU</name>
<organism evidence="1 2">
    <name type="scientific">Romanomermis culicivorax</name>
    <name type="common">Nematode worm</name>
    <dbReference type="NCBI Taxonomy" id="13658"/>
    <lineage>
        <taxon>Eukaryota</taxon>
        <taxon>Metazoa</taxon>
        <taxon>Ecdysozoa</taxon>
        <taxon>Nematoda</taxon>
        <taxon>Enoplea</taxon>
        <taxon>Dorylaimia</taxon>
        <taxon>Mermithida</taxon>
        <taxon>Mermithoidea</taxon>
        <taxon>Mermithidae</taxon>
        <taxon>Romanomermis</taxon>
    </lineage>
</organism>
<dbReference type="WBParaSite" id="nRc.2.0.1.t32966-RA">
    <property type="protein sequence ID" value="nRc.2.0.1.t32966-RA"/>
    <property type="gene ID" value="nRc.2.0.1.g32966"/>
</dbReference>
<dbReference type="AlphaFoldDB" id="A0A915K3R6"/>
<proteinExistence type="predicted"/>
<reference evidence="2" key="1">
    <citation type="submission" date="2022-11" db="UniProtKB">
        <authorList>
            <consortium name="WormBaseParasite"/>
        </authorList>
    </citation>
    <scope>IDENTIFICATION</scope>
</reference>
<evidence type="ECO:0000313" key="1">
    <source>
        <dbReference type="Proteomes" id="UP000887565"/>
    </source>
</evidence>
<evidence type="ECO:0000313" key="2">
    <source>
        <dbReference type="WBParaSite" id="nRc.2.0.1.t32966-RA"/>
    </source>
</evidence>
<accession>A0A915K3R6</accession>
<sequence length="226" mass="25235">MRITEVQTDFGYYLAGLLAHFKYMQQHSTTLEMMARGMGIVVPVQVDNEEHSILIYITWRHLGNNIAELIVPFGKISPTHSLSIAYDLKTKTIALFGLNSNTAKLNTENVESVCQRGSRRKRGSSSACSYFYNEEENQIIVDDEAIKNAIETKEPVLNEHLSRIYELTGKIQMGFLARDFVGDLVQGDTKALVRDGFFFGGNLLAQKVGSMAAEYGEKVASKALSR</sequence>